<keyword evidence="9 10" id="KW-0472">Membrane</keyword>
<organism evidence="11 12">
    <name type="scientific">Fusobacterium ulcerans</name>
    <dbReference type="NCBI Taxonomy" id="861"/>
    <lineage>
        <taxon>Bacteria</taxon>
        <taxon>Fusobacteriati</taxon>
        <taxon>Fusobacteriota</taxon>
        <taxon>Fusobacteriia</taxon>
        <taxon>Fusobacteriales</taxon>
        <taxon>Fusobacteriaceae</taxon>
        <taxon>Fusobacterium</taxon>
    </lineage>
</organism>
<sequence length="445" mass="49070">MNIDYFKKLSPSRKLILGFLLAILLGTFILMMPFSLREGEKLNFLSSLFTIVSAVCVTGLTVVDVSKVFSPAGDLIIIFFIQLGGLGVMTFSSILFLVMGKRMTFYERELLKEERNADSSGEISSFIKKLLLTVFIIESIGAIILTWEFSKEMPLNKAVFYGIFHSISAFCNAGFALFSNNLEAYKANPVINLTIGYLITLGGIGFAVITSVIMVIRRGIDRFNLTSKVAIIMSVILTFGGMILFFVLEYSNPATLGDLNFVQKVLASYFQSVTLRTAGFNTIPLGELRNSTIFMCCILMFIGASPGSTGGGIKTTTFGVILFYVIGIVKKKENVEIFNRRLDWEIMNRALAILVLAITYVIIVIMLMLIAENFSPEEIMFEVISAFGTVGLTLGITPDLTTFSKLLLIVTMFIGRLGPMTFALAIGETKKKALSKYPKENILVG</sequence>
<keyword evidence="5 10" id="KW-0812">Transmembrane</keyword>
<dbReference type="Pfam" id="PF02386">
    <property type="entry name" value="TrkH"/>
    <property type="match status" value="1"/>
</dbReference>
<evidence type="ECO:0000256" key="3">
    <source>
        <dbReference type="ARBA" id="ARBA00022475"/>
    </source>
</evidence>
<dbReference type="PANTHER" id="PTHR32024:SF1">
    <property type="entry name" value="KTR SYSTEM POTASSIUM UPTAKE PROTEIN B"/>
    <property type="match status" value="1"/>
</dbReference>
<accession>A0AAX1TNZ8</accession>
<feature type="transmembrane region" description="Helical" evidence="10">
    <location>
        <begin position="350"/>
        <end position="371"/>
    </location>
</feature>
<dbReference type="GO" id="GO:0015379">
    <property type="term" value="F:potassium:chloride symporter activity"/>
    <property type="evidence" value="ECO:0007669"/>
    <property type="project" value="InterPro"/>
</dbReference>
<feature type="transmembrane region" description="Helical" evidence="10">
    <location>
        <begin position="42"/>
        <end position="63"/>
    </location>
</feature>
<keyword evidence="6" id="KW-0630">Potassium</keyword>
<dbReference type="GO" id="GO:0005886">
    <property type="term" value="C:plasma membrane"/>
    <property type="evidence" value="ECO:0007669"/>
    <property type="project" value="UniProtKB-SubCell"/>
</dbReference>
<dbReference type="PANTHER" id="PTHR32024">
    <property type="entry name" value="TRK SYSTEM POTASSIUM UPTAKE PROTEIN TRKG-RELATED"/>
    <property type="match status" value="1"/>
</dbReference>
<keyword evidence="3" id="KW-1003">Cell membrane</keyword>
<dbReference type="RefSeq" id="WP_005982192.1">
    <property type="nucleotide sequence ID" value="NZ_BAABXY010000001.1"/>
</dbReference>
<evidence type="ECO:0000256" key="6">
    <source>
        <dbReference type="ARBA" id="ARBA00022958"/>
    </source>
</evidence>
<evidence type="ECO:0000313" key="11">
    <source>
        <dbReference type="EMBL" id="SQJ04753.1"/>
    </source>
</evidence>
<feature type="transmembrane region" description="Helical" evidence="10">
    <location>
        <begin position="228"/>
        <end position="248"/>
    </location>
</feature>
<evidence type="ECO:0000256" key="5">
    <source>
        <dbReference type="ARBA" id="ARBA00022692"/>
    </source>
</evidence>
<feature type="transmembrane region" description="Helical" evidence="10">
    <location>
        <begin position="75"/>
        <end position="99"/>
    </location>
</feature>
<evidence type="ECO:0000313" key="12">
    <source>
        <dbReference type="Proteomes" id="UP000249008"/>
    </source>
</evidence>
<feature type="transmembrane region" description="Helical" evidence="10">
    <location>
        <begin position="406"/>
        <end position="426"/>
    </location>
</feature>
<gene>
    <name evidence="11" type="primary">ktrB</name>
    <name evidence="11" type="ORF">NCTC12112_01881</name>
</gene>
<reference evidence="11 12" key="1">
    <citation type="submission" date="2018-06" db="EMBL/GenBank/DDBJ databases">
        <authorList>
            <consortium name="Pathogen Informatics"/>
            <person name="Doyle S."/>
        </authorList>
    </citation>
    <scope>NUCLEOTIDE SEQUENCE [LARGE SCALE GENOMIC DNA]</scope>
    <source>
        <strain evidence="11 12">NCTC12112</strain>
    </source>
</reference>
<dbReference type="InterPro" id="IPR003445">
    <property type="entry name" value="Cat_transpt"/>
</dbReference>
<dbReference type="NCBIfam" id="TIGR00933">
    <property type="entry name" value="2a38"/>
    <property type="match status" value="1"/>
</dbReference>
<feature type="transmembrane region" description="Helical" evidence="10">
    <location>
        <begin position="159"/>
        <end position="178"/>
    </location>
</feature>
<keyword evidence="2" id="KW-0813">Transport</keyword>
<evidence type="ECO:0000256" key="2">
    <source>
        <dbReference type="ARBA" id="ARBA00022448"/>
    </source>
</evidence>
<dbReference type="GeneID" id="78453186"/>
<evidence type="ECO:0000256" key="1">
    <source>
        <dbReference type="ARBA" id="ARBA00004651"/>
    </source>
</evidence>
<evidence type="ECO:0000256" key="10">
    <source>
        <dbReference type="SAM" id="Phobius"/>
    </source>
</evidence>
<dbReference type="AlphaFoldDB" id="A0AAX1TNZ8"/>
<feature type="transmembrane region" description="Helical" evidence="10">
    <location>
        <begin position="311"/>
        <end position="329"/>
    </location>
</feature>
<feature type="transmembrane region" description="Helical" evidence="10">
    <location>
        <begin position="15"/>
        <end position="36"/>
    </location>
</feature>
<evidence type="ECO:0000256" key="7">
    <source>
        <dbReference type="ARBA" id="ARBA00022989"/>
    </source>
</evidence>
<comment type="subcellular location">
    <subcellularLocation>
        <location evidence="1">Cell membrane</location>
        <topology evidence="1">Multi-pass membrane protein</topology>
    </subcellularLocation>
</comment>
<name>A0AAX1TNZ8_9FUSO</name>
<evidence type="ECO:0000256" key="9">
    <source>
        <dbReference type="ARBA" id="ARBA00023136"/>
    </source>
</evidence>
<keyword evidence="7 10" id="KW-1133">Transmembrane helix</keyword>
<dbReference type="EMBL" id="LS483487">
    <property type="protein sequence ID" value="SQJ04753.1"/>
    <property type="molecule type" value="Genomic_DNA"/>
</dbReference>
<feature type="transmembrane region" description="Helical" evidence="10">
    <location>
        <begin position="190"/>
        <end position="216"/>
    </location>
</feature>
<keyword evidence="4" id="KW-0633">Potassium transport</keyword>
<dbReference type="Proteomes" id="UP000249008">
    <property type="component" value="Chromosome 1"/>
</dbReference>
<evidence type="ECO:0000256" key="8">
    <source>
        <dbReference type="ARBA" id="ARBA00023065"/>
    </source>
</evidence>
<evidence type="ECO:0000256" key="4">
    <source>
        <dbReference type="ARBA" id="ARBA00022538"/>
    </source>
</evidence>
<dbReference type="KEGG" id="ful:C4N20_00075"/>
<keyword evidence="8" id="KW-0406">Ion transport</keyword>
<dbReference type="InterPro" id="IPR004772">
    <property type="entry name" value="TrkH"/>
</dbReference>
<proteinExistence type="predicted"/>
<protein>
    <submittedName>
        <fullName evidence="11">Ktr system potassium uptake protein B</fullName>
    </submittedName>
</protein>